<dbReference type="OrthoDB" id="116347at2157"/>
<dbReference type="Proteomes" id="UP000010824">
    <property type="component" value="Chromosome"/>
</dbReference>
<accession>L0HGU1</accession>
<protein>
    <recommendedName>
        <fullName evidence="3">NAC family transcription factor</fullName>
    </recommendedName>
</protein>
<evidence type="ECO:0008006" key="3">
    <source>
        <dbReference type="Google" id="ProtNLM"/>
    </source>
</evidence>
<reference evidence="1 2" key="2">
    <citation type="journal article" date="2014" name="Genome Announc.">
        <title>Complete Genome Sequence of Methanoregula formicica SMSPT, a Mesophilic Hydrogenotrophic Methanogen Isolated from a Methanogenic Upflow Anaerobic Sludge Blanket Reactor.</title>
        <authorList>
            <person name="Yamamoto K."/>
            <person name="Tamaki H."/>
            <person name="Cadillo-Quiroz H."/>
            <person name="Imachi H."/>
            <person name="Kyrpides N."/>
            <person name="Woyke T."/>
            <person name="Goodwin L."/>
            <person name="Zinder S.H."/>
            <person name="Kamagata Y."/>
            <person name="Liu W.T."/>
        </authorList>
    </citation>
    <scope>NUCLEOTIDE SEQUENCE [LARGE SCALE GENOMIC DNA]</scope>
    <source>
        <strain evidence="2">DSM 22288 / NBRC 105244 / SMSP</strain>
    </source>
</reference>
<keyword evidence="2" id="KW-1185">Reference proteome</keyword>
<dbReference type="RefSeq" id="WP_015285247.1">
    <property type="nucleotide sequence ID" value="NC_019943.1"/>
</dbReference>
<evidence type="ECO:0000313" key="2">
    <source>
        <dbReference type="Proteomes" id="UP000010824"/>
    </source>
</evidence>
<dbReference type="GeneID" id="14310554"/>
<proteinExistence type="predicted"/>
<name>L0HGU1_METFS</name>
<reference evidence="2" key="1">
    <citation type="submission" date="2011-12" db="EMBL/GenBank/DDBJ databases">
        <title>Complete sequence of Methanoregula formicicum SMSP.</title>
        <authorList>
            <person name="Lucas S."/>
            <person name="Han J."/>
            <person name="Lapidus A."/>
            <person name="Cheng J.-F."/>
            <person name="Goodwin L."/>
            <person name="Pitluck S."/>
            <person name="Peters L."/>
            <person name="Ovchinnikova G."/>
            <person name="Teshima H."/>
            <person name="Detter J.C."/>
            <person name="Han C."/>
            <person name="Tapia R."/>
            <person name="Land M."/>
            <person name="Hauser L."/>
            <person name="Kyrpides N."/>
            <person name="Ivanova N."/>
            <person name="Pagani I."/>
            <person name="Imachi H."/>
            <person name="Tamaki H."/>
            <person name="Sekiguchi Y."/>
            <person name="Kamagata Y."/>
            <person name="Cadillo-Quiroz H."/>
            <person name="Zinder S."/>
            <person name="Liu W.-T."/>
            <person name="Woyke T."/>
        </authorList>
    </citation>
    <scope>NUCLEOTIDE SEQUENCE [LARGE SCALE GENOMIC DNA]</scope>
    <source>
        <strain evidence="2">DSM 22288 / NBRC 105244 / SMSP</strain>
    </source>
</reference>
<dbReference type="AlphaFoldDB" id="L0HGU1"/>
<dbReference type="InParanoid" id="L0HGU1"/>
<dbReference type="EMBL" id="CP003167">
    <property type="protein sequence ID" value="AGB02284.1"/>
    <property type="molecule type" value="Genomic_DNA"/>
</dbReference>
<evidence type="ECO:0000313" key="1">
    <source>
        <dbReference type="EMBL" id="AGB02284.1"/>
    </source>
</evidence>
<dbReference type="STRING" id="593750.Metfor_1241"/>
<gene>
    <name evidence="1" type="ordered locus">Metfor_1241</name>
</gene>
<dbReference type="HOGENOM" id="CLU_179011_0_0_2"/>
<sequence>MGGNESDGYYCTICGGVPPDRITTKQVLIDGKATGIDHLDWIFAEVKKLGLVSDTRLAEEILLRVQQFNYVPTKKKNEYAAGLLAAYKESLAKNE</sequence>
<organism evidence="1 2">
    <name type="scientific">Methanoregula formicica (strain DSM 22288 / NBRC 105244 / SMSP)</name>
    <dbReference type="NCBI Taxonomy" id="593750"/>
    <lineage>
        <taxon>Archaea</taxon>
        <taxon>Methanobacteriati</taxon>
        <taxon>Methanobacteriota</taxon>
        <taxon>Stenosarchaea group</taxon>
        <taxon>Methanomicrobia</taxon>
        <taxon>Methanomicrobiales</taxon>
        <taxon>Methanoregulaceae</taxon>
        <taxon>Methanoregula</taxon>
    </lineage>
</organism>
<dbReference type="KEGG" id="mfo:Metfor_1241"/>
<dbReference type="eggNOG" id="arCOG03645">
    <property type="taxonomic scope" value="Archaea"/>
</dbReference>